<keyword evidence="1" id="KW-1133">Transmembrane helix</keyword>
<evidence type="ECO:0000256" key="1">
    <source>
        <dbReference type="SAM" id="Phobius"/>
    </source>
</evidence>
<dbReference type="InterPro" id="IPR045692">
    <property type="entry name" value="DUF6057"/>
</dbReference>
<dbReference type="Pfam" id="PF19529">
    <property type="entry name" value="DUF6057"/>
    <property type="match status" value="1"/>
</dbReference>
<dbReference type="GeneID" id="32572593"/>
<feature type="transmembrane region" description="Helical" evidence="1">
    <location>
        <begin position="168"/>
        <end position="188"/>
    </location>
</feature>
<feature type="transmembrane region" description="Helical" evidence="1">
    <location>
        <begin position="236"/>
        <end position="256"/>
    </location>
</feature>
<feature type="transmembrane region" description="Helical" evidence="1">
    <location>
        <begin position="12"/>
        <end position="29"/>
    </location>
</feature>
<dbReference type="Proteomes" id="UP000236735">
    <property type="component" value="Unassembled WGS sequence"/>
</dbReference>
<proteinExistence type="predicted"/>
<keyword evidence="1" id="KW-0472">Membrane</keyword>
<evidence type="ECO:0000313" key="2">
    <source>
        <dbReference type="EMBL" id="SEG12520.1"/>
    </source>
</evidence>
<feature type="transmembrane region" description="Helical" evidence="1">
    <location>
        <begin position="75"/>
        <end position="95"/>
    </location>
</feature>
<evidence type="ECO:0008006" key="4">
    <source>
        <dbReference type="Google" id="ProtNLM"/>
    </source>
</evidence>
<keyword evidence="1" id="KW-0812">Transmembrane</keyword>
<feature type="transmembrane region" description="Helical" evidence="1">
    <location>
        <begin position="135"/>
        <end position="156"/>
    </location>
</feature>
<organism evidence="2 3">
    <name type="scientific">Xylanibacter ruminicola</name>
    <name type="common">Prevotella ruminicola</name>
    <dbReference type="NCBI Taxonomy" id="839"/>
    <lineage>
        <taxon>Bacteria</taxon>
        <taxon>Pseudomonadati</taxon>
        <taxon>Bacteroidota</taxon>
        <taxon>Bacteroidia</taxon>
        <taxon>Bacteroidales</taxon>
        <taxon>Prevotellaceae</taxon>
        <taxon>Xylanibacter</taxon>
    </lineage>
</organism>
<reference evidence="2 3" key="1">
    <citation type="submission" date="2016-10" db="EMBL/GenBank/DDBJ databases">
        <authorList>
            <person name="de Groot N.N."/>
        </authorList>
    </citation>
    <scope>NUCLEOTIDE SEQUENCE [LARGE SCALE GENOMIC DNA]</scope>
    <source>
        <strain evidence="2 3">AR32</strain>
    </source>
</reference>
<feature type="transmembrane region" description="Helical" evidence="1">
    <location>
        <begin position="101"/>
        <end position="123"/>
    </location>
</feature>
<dbReference type="AlphaFoldDB" id="A0A1H5XM76"/>
<name>A0A1H5XM76_XYLRU</name>
<dbReference type="EMBL" id="FNUV01000010">
    <property type="protein sequence ID" value="SEG12520.1"/>
    <property type="molecule type" value="Genomic_DNA"/>
</dbReference>
<gene>
    <name evidence="2" type="ORF">SAMN05216354_0029</name>
</gene>
<accession>A0A1H5XM76</accession>
<feature type="transmembrane region" description="Helical" evidence="1">
    <location>
        <begin position="209"/>
        <end position="230"/>
    </location>
</feature>
<dbReference type="RefSeq" id="WP_036911654.1">
    <property type="nucleotide sequence ID" value="NZ_FNUV01000010.1"/>
</dbReference>
<protein>
    <recommendedName>
        <fullName evidence="4">Transmembrane protein</fullName>
    </recommendedName>
</protein>
<evidence type="ECO:0000313" key="3">
    <source>
        <dbReference type="Proteomes" id="UP000236735"/>
    </source>
</evidence>
<sequence>MNQVKVKYLDNGLSLFVGIGVFLFWYVWYPHALSYQEQYQLFLWTGDYFMERVSVPGGFADWLGEFIVQFYYVEWLGALLLALLFVGFGWLAGWIPAALLLWLLGDPSVLLGYAMAVMIAVGVNRMNRLSGRTGLLADMALVPLVYWLSGPLAWIYVVMRWFKLPKTVGWLLLLYLLALQLLAYRFLLPQWTHEMVFLPEQYYRIPMMLPALMWIIPVVVIIVFVVQSLIKSVRWHMPVQFVVALVLGYIGMTSGYDKDMFELIRQDYLVRNERWDDIVKRAQEYQVKTPFSSVCVNLALSQKHQLADRMFDFYQSGSDALIMPRIRDLTSMLPSAETFWRLGMVNSALRYFFDTQESILNGRTSGRCTKRIAECMIVNGHYKTAKKQLHLLKRSLYYHDWAVATEALLANEDAINRHPVYGKLRRLRYQDDFLYSHLELYKMFGILFMNNNKNTMALEYFMGQMLLEGQMQGFMQYMPVAGKYSGYRTMPIGYQDAMLCIQKRGIVSDSPYASYVKRMMEERKKDESNDEVH</sequence>